<protein>
    <submittedName>
        <fullName evidence="1">TylF/MycF/NovP-related O-methyltransferase</fullName>
        <ecNumber evidence="1">2.1.1.-</ecNumber>
    </submittedName>
</protein>
<name>A0ABW8BZK9_9GAMM</name>
<dbReference type="InterPro" id="IPR011990">
    <property type="entry name" value="TPR-like_helical_dom_sf"/>
</dbReference>
<dbReference type="PANTHER" id="PTHR40036:SF1">
    <property type="entry name" value="MACROCIN O-METHYLTRANSFERASE"/>
    <property type="match status" value="1"/>
</dbReference>
<keyword evidence="1" id="KW-0808">Transferase</keyword>
<dbReference type="Gene3D" id="3.40.50.150">
    <property type="entry name" value="Vaccinia Virus protein VP39"/>
    <property type="match status" value="1"/>
</dbReference>
<evidence type="ECO:0000313" key="2">
    <source>
        <dbReference type="Proteomes" id="UP001614338"/>
    </source>
</evidence>
<keyword evidence="2" id="KW-1185">Reference proteome</keyword>
<dbReference type="Proteomes" id="UP001614338">
    <property type="component" value="Unassembled WGS sequence"/>
</dbReference>
<accession>A0ABW8BZK9</accession>
<dbReference type="SUPFAM" id="SSF48452">
    <property type="entry name" value="TPR-like"/>
    <property type="match status" value="1"/>
</dbReference>
<dbReference type="InterPro" id="IPR008884">
    <property type="entry name" value="TylF_MeTrfase"/>
</dbReference>
<dbReference type="Pfam" id="PF05711">
    <property type="entry name" value="TylF"/>
    <property type="match status" value="1"/>
</dbReference>
<reference evidence="1 2" key="1">
    <citation type="submission" date="2024-10" db="EMBL/GenBank/DDBJ databases">
        <title>The Natural Products Discovery Center: Release of the First 8490 Sequenced Strains for Exploring Actinobacteria Biosynthetic Diversity.</title>
        <authorList>
            <person name="Kalkreuter E."/>
            <person name="Kautsar S.A."/>
            <person name="Yang D."/>
            <person name="Bader C.D."/>
            <person name="Teijaro C.N."/>
            <person name="Fluegel L."/>
            <person name="Davis C.M."/>
            <person name="Simpson J.R."/>
            <person name="Lauterbach L."/>
            <person name="Steele A.D."/>
            <person name="Gui C."/>
            <person name="Meng S."/>
            <person name="Li G."/>
            <person name="Viehrig K."/>
            <person name="Ye F."/>
            <person name="Su P."/>
            <person name="Kiefer A.F."/>
            <person name="Nichols A."/>
            <person name="Cepeda A.J."/>
            <person name="Yan W."/>
            <person name="Fan B."/>
            <person name="Jiang Y."/>
            <person name="Adhikari A."/>
            <person name="Zheng C.-J."/>
            <person name="Schuster L."/>
            <person name="Cowan T.M."/>
            <person name="Smanski M.J."/>
            <person name="Chevrette M.G."/>
            <person name="De Carvalho L.P.S."/>
            <person name="Shen B."/>
        </authorList>
    </citation>
    <scope>NUCLEOTIDE SEQUENCE [LARGE SCALE GENOMIC DNA]</scope>
    <source>
        <strain evidence="1 2">NPDC077409</strain>
    </source>
</reference>
<organism evidence="1 2">
    <name type="scientific">Vreelandella lionensis</name>
    <dbReference type="NCBI Taxonomy" id="1144478"/>
    <lineage>
        <taxon>Bacteria</taxon>
        <taxon>Pseudomonadati</taxon>
        <taxon>Pseudomonadota</taxon>
        <taxon>Gammaproteobacteria</taxon>
        <taxon>Oceanospirillales</taxon>
        <taxon>Halomonadaceae</taxon>
        <taxon>Vreelandella</taxon>
    </lineage>
</organism>
<dbReference type="RefSeq" id="WP_399846177.1">
    <property type="nucleotide sequence ID" value="NZ_JBITWC010000036.1"/>
</dbReference>
<evidence type="ECO:0000313" key="1">
    <source>
        <dbReference type="EMBL" id="MFI8751692.1"/>
    </source>
</evidence>
<dbReference type="EMBL" id="JBITWC010000036">
    <property type="protein sequence ID" value="MFI8751692.1"/>
    <property type="molecule type" value="Genomic_DNA"/>
</dbReference>
<dbReference type="InterPro" id="IPR029063">
    <property type="entry name" value="SAM-dependent_MTases_sf"/>
</dbReference>
<sequence length="361" mass="41404">MNNALQRIKKKIAEGSLIQAKKECEKLLLEEPSNLSARETLGLILQHQGDLKAAEKLFKELVTAAPEFINAHIALATIYSEQGNTEASNKCLQNASRIKVSTIKESAKKHSTQKSITEPSEQLPLLPRGQPFNFKADRFSIWGQEIAFMTDPLFINSWNKVITKTSPHINDSAVYKIFWRAHIAVSIISQIQRKDLVIAECGVHLGHLMQTIMHYFKDKKNIELHLFDTFRGIPLEQIEKNESLAHWHNKNNYKGDYYKTTKNFFKEFKEVKFHKGKIPDTLAKFNNSHVDFVSIDMNIVAPEKAALEFFWPKIRFGGAVLIDDYGFQKHTTQQIMYDDFFSRHGIIPMQLPTGQAVVFKN</sequence>
<dbReference type="GO" id="GO:0008168">
    <property type="term" value="F:methyltransferase activity"/>
    <property type="evidence" value="ECO:0007669"/>
    <property type="project" value="UniProtKB-KW"/>
</dbReference>
<keyword evidence="1" id="KW-0489">Methyltransferase</keyword>
<dbReference type="Gene3D" id="1.25.40.10">
    <property type="entry name" value="Tetratricopeptide repeat domain"/>
    <property type="match status" value="1"/>
</dbReference>
<dbReference type="Pfam" id="PF14559">
    <property type="entry name" value="TPR_19"/>
    <property type="match status" value="1"/>
</dbReference>
<dbReference type="PANTHER" id="PTHR40036">
    <property type="entry name" value="MACROCIN O-METHYLTRANSFERASE"/>
    <property type="match status" value="1"/>
</dbReference>
<comment type="caution">
    <text evidence="1">The sequence shown here is derived from an EMBL/GenBank/DDBJ whole genome shotgun (WGS) entry which is preliminary data.</text>
</comment>
<proteinExistence type="predicted"/>
<gene>
    <name evidence="1" type="ORF">ACIGG6_17030</name>
</gene>
<dbReference type="EC" id="2.1.1.-" evidence="1"/>
<dbReference type="GO" id="GO:0032259">
    <property type="term" value="P:methylation"/>
    <property type="evidence" value="ECO:0007669"/>
    <property type="project" value="UniProtKB-KW"/>
</dbReference>